<comment type="caution">
    <text evidence="2">The sequence shown here is derived from an EMBL/GenBank/DDBJ whole genome shotgun (WGS) entry which is preliminary data.</text>
</comment>
<dbReference type="EMBL" id="BAABGZ010000028">
    <property type="protein sequence ID" value="GAA4359256.1"/>
    <property type="molecule type" value="Genomic_DNA"/>
</dbReference>
<organism evidence="2 3">
    <name type="scientific">Hymenobacter saemangeumensis</name>
    <dbReference type="NCBI Taxonomy" id="1084522"/>
    <lineage>
        <taxon>Bacteria</taxon>
        <taxon>Pseudomonadati</taxon>
        <taxon>Bacteroidota</taxon>
        <taxon>Cytophagia</taxon>
        <taxon>Cytophagales</taxon>
        <taxon>Hymenobacteraceae</taxon>
        <taxon>Hymenobacter</taxon>
    </lineage>
</organism>
<evidence type="ECO:0000313" key="3">
    <source>
        <dbReference type="Proteomes" id="UP001501153"/>
    </source>
</evidence>
<proteinExistence type="predicted"/>
<evidence type="ECO:0000256" key="1">
    <source>
        <dbReference type="SAM" id="SignalP"/>
    </source>
</evidence>
<evidence type="ECO:0000313" key="2">
    <source>
        <dbReference type="EMBL" id="GAA4359256.1"/>
    </source>
</evidence>
<dbReference type="RefSeq" id="WP_345236464.1">
    <property type="nucleotide sequence ID" value="NZ_BAABGZ010000028.1"/>
</dbReference>
<gene>
    <name evidence="2" type="ORF">GCM10023185_25720</name>
</gene>
<evidence type="ECO:0008006" key="4">
    <source>
        <dbReference type="Google" id="ProtNLM"/>
    </source>
</evidence>
<feature type="signal peptide" evidence="1">
    <location>
        <begin position="1"/>
        <end position="18"/>
    </location>
</feature>
<accession>A0ABP8II11</accession>
<name>A0ABP8II11_9BACT</name>
<protein>
    <recommendedName>
        <fullName evidence="4">Porin</fullName>
    </recommendedName>
</protein>
<keyword evidence="1" id="KW-0732">Signal</keyword>
<keyword evidence="3" id="KW-1185">Reference proteome</keyword>
<sequence length="437" mass="48341">MKKILALALAALPLLAPAQTLKDGKLTLNTDGSRYVKLTLLNQGWARYNQSNTGTRLFGENKPHTFDLGIRRFRLQFFGQLTDRVFIYSQVGMNNFNYLSERKAGFFVHDATGDYAVVKNHLSVGLGLSGWSGLARFASPSAGTILGVDAPLVEQATNDVTDQFLRKLSFYAKGKVSRLDYRLAVASPMAIQRSAGYNATVSRVASFSARPPQPQFLGYLQWQFRDQESNLTPYTVGTYLGKKRVLNVGAGFVAQPRAMWYRADNGRDTLSQAMSQLAVDLFYDAPVDTTRGGPSVSFYATAIRFDFGPNYLRNLGVMNPAAGGTVPATILNGPGNALPLYGSGNVLYTQLGYKLRDNLLGETTLMPYASYQLARYERLTDNLHYYDLGLNWLLAGHAAKFTLSYQNRPVYQTLANGDNVVESRKSAVVLQYQVLFN</sequence>
<reference evidence="3" key="1">
    <citation type="journal article" date="2019" name="Int. J. Syst. Evol. Microbiol.">
        <title>The Global Catalogue of Microorganisms (GCM) 10K type strain sequencing project: providing services to taxonomists for standard genome sequencing and annotation.</title>
        <authorList>
            <consortium name="The Broad Institute Genomics Platform"/>
            <consortium name="The Broad Institute Genome Sequencing Center for Infectious Disease"/>
            <person name="Wu L."/>
            <person name="Ma J."/>
        </authorList>
    </citation>
    <scope>NUCLEOTIDE SEQUENCE [LARGE SCALE GENOMIC DNA]</scope>
    <source>
        <strain evidence="3">JCM 17923</strain>
    </source>
</reference>
<feature type="chain" id="PRO_5046178846" description="Porin" evidence="1">
    <location>
        <begin position="19"/>
        <end position="437"/>
    </location>
</feature>
<dbReference type="Proteomes" id="UP001501153">
    <property type="component" value="Unassembled WGS sequence"/>
</dbReference>